<reference evidence="1 2" key="1">
    <citation type="submission" date="2018-08" db="EMBL/GenBank/DDBJ databases">
        <title>Sequencing the genomes of 1000 actinobacteria strains.</title>
        <authorList>
            <person name="Klenk H.-P."/>
        </authorList>
    </citation>
    <scope>NUCLEOTIDE SEQUENCE [LARGE SCALE GENOMIC DNA]</scope>
    <source>
        <strain evidence="1 2">DSM 43927</strain>
    </source>
</reference>
<dbReference type="SUPFAM" id="SSF48452">
    <property type="entry name" value="TPR-like"/>
    <property type="match status" value="1"/>
</dbReference>
<dbReference type="GO" id="GO:0003677">
    <property type="term" value="F:DNA binding"/>
    <property type="evidence" value="ECO:0007669"/>
    <property type="project" value="InterPro"/>
</dbReference>
<dbReference type="Proteomes" id="UP000256661">
    <property type="component" value="Unassembled WGS sequence"/>
</dbReference>
<dbReference type="InterPro" id="IPR011990">
    <property type="entry name" value="TPR-like_helical_dom_sf"/>
</dbReference>
<name>A0A3D9T1A0_9ACTN</name>
<evidence type="ECO:0000313" key="2">
    <source>
        <dbReference type="Proteomes" id="UP000256661"/>
    </source>
</evidence>
<sequence length="458" mass="49682">MGCIENASHGVHGREVGTMATADERQACGERLRTERKRRGWFKPDMARALAEALEAMGERQWPDLPTLKNYILRWEGGKVYPGPLYRAAYARAFGMPEDALFGMAVSGASWEDGTEEDDMRRRTLLGLLATATAAPWAQRAEHVRAEVTGAIRPTTTDRDADTWERVAFDYAHEVGVLPAGQLLPDLLADFSEISGIVAGAHGPVRTRLIHIVARLAALTAITLSDLGDPGGARRWWRTAERAADESGDHLTASMVRGRQAVFSLYADRPLPSVLGLAEQAIEIGHGWPCAGVASGHAAKAQALALLGRHAEAADTLEDLNGIFERLPERTSGDGSSQWGWSLQRLHHVTSHVYTFAGDLERAGNAQDRALALYTGRGYLGRAQVELHRAGCLIAAGDVDEGARHAVRVLESLPAGHRDNGVARRTAVMSLNLAPRTDARRPALRDAYELLALPSGER</sequence>
<comment type="caution">
    <text evidence="1">The sequence shown here is derived from an EMBL/GenBank/DDBJ whole genome shotgun (WGS) entry which is preliminary data.</text>
</comment>
<keyword evidence="2" id="KW-1185">Reference proteome</keyword>
<dbReference type="Gene3D" id="1.25.40.10">
    <property type="entry name" value="Tetratricopeptide repeat domain"/>
    <property type="match status" value="1"/>
</dbReference>
<gene>
    <name evidence="1" type="ORF">DFJ69_6156</name>
</gene>
<organism evidence="1 2">
    <name type="scientific">Thermomonospora umbrina</name>
    <dbReference type="NCBI Taxonomy" id="111806"/>
    <lineage>
        <taxon>Bacteria</taxon>
        <taxon>Bacillati</taxon>
        <taxon>Actinomycetota</taxon>
        <taxon>Actinomycetes</taxon>
        <taxon>Streptosporangiales</taxon>
        <taxon>Thermomonosporaceae</taxon>
        <taxon>Thermomonospora</taxon>
    </lineage>
</organism>
<dbReference type="InterPro" id="IPR010982">
    <property type="entry name" value="Lambda_DNA-bd_dom_sf"/>
</dbReference>
<accession>A0A3D9T1A0</accession>
<dbReference type="Gene3D" id="1.10.260.40">
    <property type="entry name" value="lambda repressor-like DNA-binding domains"/>
    <property type="match status" value="1"/>
</dbReference>
<dbReference type="EMBL" id="QTTT01000001">
    <property type="protein sequence ID" value="REF00601.1"/>
    <property type="molecule type" value="Genomic_DNA"/>
</dbReference>
<proteinExistence type="predicted"/>
<evidence type="ECO:0008006" key="3">
    <source>
        <dbReference type="Google" id="ProtNLM"/>
    </source>
</evidence>
<dbReference type="AlphaFoldDB" id="A0A3D9T1A0"/>
<evidence type="ECO:0000313" key="1">
    <source>
        <dbReference type="EMBL" id="REF00601.1"/>
    </source>
</evidence>
<protein>
    <recommendedName>
        <fullName evidence="3">HTH cro/C1-type domain-containing protein</fullName>
    </recommendedName>
</protein>